<organism evidence="2 3">
    <name type="scientific">Salinibacillus kushneri</name>
    <dbReference type="NCBI Taxonomy" id="237682"/>
    <lineage>
        <taxon>Bacteria</taxon>
        <taxon>Bacillati</taxon>
        <taxon>Bacillota</taxon>
        <taxon>Bacilli</taxon>
        <taxon>Bacillales</taxon>
        <taxon>Bacillaceae</taxon>
        <taxon>Salinibacillus</taxon>
    </lineage>
</organism>
<keyword evidence="1" id="KW-0812">Transmembrane</keyword>
<feature type="transmembrane region" description="Helical" evidence="1">
    <location>
        <begin position="35"/>
        <end position="55"/>
    </location>
</feature>
<protein>
    <submittedName>
        <fullName evidence="2">Uncharacterized protein</fullName>
    </submittedName>
</protein>
<dbReference type="RefSeq" id="WP_093137576.1">
    <property type="nucleotide sequence ID" value="NZ_FOHJ01000016.1"/>
</dbReference>
<feature type="transmembrane region" description="Helical" evidence="1">
    <location>
        <begin position="62"/>
        <end position="85"/>
    </location>
</feature>
<dbReference type="OrthoDB" id="2735017at2"/>
<evidence type="ECO:0000313" key="2">
    <source>
        <dbReference type="EMBL" id="SEU05254.1"/>
    </source>
</evidence>
<proteinExistence type="predicted"/>
<accession>A0A1I0J852</accession>
<keyword evidence="3" id="KW-1185">Reference proteome</keyword>
<gene>
    <name evidence="2" type="ORF">SAMN05421676_11637</name>
</gene>
<evidence type="ECO:0000256" key="1">
    <source>
        <dbReference type="SAM" id="Phobius"/>
    </source>
</evidence>
<dbReference type="Proteomes" id="UP000199095">
    <property type="component" value="Unassembled WGS sequence"/>
</dbReference>
<dbReference type="STRING" id="237682.SAMN05421676_11637"/>
<feature type="transmembrane region" description="Helical" evidence="1">
    <location>
        <begin position="97"/>
        <end position="116"/>
    </location>
</feature>
<keyword evidence="1" id="KW-0472">Membrane</keyword>
<reference evidence="3" key="1">
    <citation type="submission" date="2016-10" db="EMBL/GenBank/DDBJ databases">
        <authorList>
            <person name="Varghese N."/>
            <person name="Submissions S."/>
        </authorList>
    </citation>
    <scope>NUCLEOTIDE SEQUENCE [LARGE SCALE GENOMIC DNA]</scope>
    <source>
        <strain evidence="3">CGMCC 1.3566</strain>
    </source>
</reference>
<name>A0A1I0J852_9BACI</name>
<sequence length="125" mass="14132">MFQFTGLIRAMGVSILLTIFFSFLLGLINLLNVEWTIIVTFLITYISIGILAPMWNRDTPYFAVFLGSLSLTVINFLFSMVVLHIPVFTAPLEVNSSITTSIVTSLVTAYLLITILKRMGRWDYD</sequence>
<feature type="transmembrane region" description="Helical" evidence="1">
    <location>
        <begin position="7"/>
        <end position="29"/>
    </location>
</feature>
<keyword evidence="1" id="KW-1133">Transmembrane helix</keyword>
<dbReference type="EMBL" id="FOHJ01000016">
    <property type="protein sequence ID" value="SEU05254.1"/>
    <property type="molecule type" value="Genomic_DNA"/>
</dbReference>
<evidence type="ECO:0000313" key="3">
    <source>
        <dbReference type="Proteomes" id="UP000199095"/>
    </source>
</evidence>
<dbReference type="AlphaFoldDB" id="A0A1I0J852"/>